<protein>
    <submittedName>
        <fullName evidence="5">Unannotated protein</fullName>
    </submittedName>
</protein>
<feature type="compositionally biased region" description="Low complexity" evidence="1">
    <location>
        <begin position="16"/>
        <end position="27"/>
    </location>
</feature>
<feature type="domain" description="YgjP-like metallopeptidase" evidence="2">
    <location>
        <begin position="88"/>
        <end position="181"/>
    </location>
</feature>
<evidence type="ECO:0000313" key="3">
    <source>
        <dbReference type="EMBL" id="CAB4724961.1"/>
    </source>
</evidence>
<dbReference type="AlphaFoldDB" id="A0A6J7M4J5"/>
<dbReference type="EMBL" id="CAEZYY010000080">
    <property type="protein sequence ID" value="CAB4775494.1"/>
    <property type="molecule type" value="Genomic_DNA"/>
</dbReference>
<reference evidence="5" key="1">
    <citation type="submission" date="2020-05" db="EMBL/GenBank/DDBJ databases">
        <authorList>
            <person name="Chiriac C."/>
            <person name="Salcher M."/>
            <person name="Ghai R."/>
            <person name="Kavagutti S V."/>
        </authorList>
    </citation>
    <scope>NUCLEOTIDE SEQUENCE</scope>
</reference>
<dbReference type="Pfam" id="PF01863">
    <property type="entry name" value="YgjP-like"/>
    <property type="match status" value="1"/>
</dbReference>
<proteinExistence type="predicted"/>
<dbReference type="InterPro" id="IPR002725">
    <property type="entry name" value="YgjP-like_metallopeptidase"/>
</dbReference>
<dbReference type="InterPro" id="IPR053136">
    <property type="entry name" value="UTP_pyrophosphatase-like"/>
</dbReference>
<dbReference type="PANTHER" id="PTHR30399">
    <property type="entry name" value="UNCHARACTERIZED PROTEIN YGJP"/>
    <property type="match status" value="1"/>
</dbReference>
<organism evidence="5">
    <name type="scientific">freshwater metagenome</name>
    <dbReference type="NCBI Taxonomy" id="449393"/>
    <lineage>
        <taxon>unclassified sequences</taxon>
        <taxon>metagenomes</taxon>
        <taxon>ecological metagenomes</taxon>
    </lineage>
</organism>
<dbReference type="Gene3D" id="3.30.2010.10">
    <property type="entry name" value="Metalloproteases ('zincins'), catalytic domain"/>
    <property type="match status" value="1"/>
</dbReference>
<sequence>MQQEPLPFDTGPTMSRAAPARPAVPTTEPEPKALDVEQPRWPFEVQVVRSTRRKRTVGAQMKGDVLFVTVPSWMSRAEEAVWRDRWADRFRRKANADRVDLRERSTTLARRYDLPRPREIHWSDGMKSQWGSCTPSISTIRLSSRLAAFPSWVLDYVIVHELAHLVVLAHNDEFWRIVHQFPKSERAIGYLIARSDDAEDID</sequence>
<evidence type="ECO:0000256" key="1">
    <source>
        <dbReference type="SAM" id="MobiDB-lite"/>
    </source>
</evidence>
<gene>
    <name evidence="3" type="ORF">UFOPK2602_02004</name>
    <name evidence="4" type="ORF">UFOPK2806_02683</name>
    <name evidence="5" type="ORF">UFOPK3954_00149</name>
    <name evidence="6" type="ORF">UFOPK4306_02186</name>
</gene>
<dbReference type="PANTHER" id="PTHR30399:SF1">
    <property type="entry name" value="UTP PYROPHOSPHATASE"/>
    <property type="match status" value="1"/>
</dbReference>
<dbReference type="CDD" id="cd07344">
    <property type="entry name" value="M48_yhfN_like"/>
    <property type="match status" value="1"/>
</dbReference>
<dbReference type="EMBL" id="CAFBON010000007">
    <property type="protein sequence ID" value="CAB4974432.1"/>
    <property type="molecule type" value="Genomic_DNA"/>
</dbReference>
<evidence type="ECO:0000313" key="6">
    <source>
        <dbReference type="EMBL" id="CAB5067804.1"/>
    </source>
</evidence>
<feature type="region of interest" description="Disordered" evidence="1">
    <location>
        <begin position="1"/>
        <end position="34"/>
    </location>
</feature>
<name>A0A6J7M4J5_9ZZZZ</name>
<evidence type="ECO:0000313" key="5">
    <source>
        <dbReference type="EMBL" id="CAB4974432.1"/>
    </source>
</evidence>
<evidence type="ECO:0000259" key="2">
    <source>
        <dbReference type="Pfam" id="PF01863"/>
    </source>
</evidence>
<evidence type="ECO:0000313" key="4">
    <source>
        <dbReference type="EMBL" id="CAB4775494.1"/>
    </source>
</evidence>
<dbReference type="EMBL" id="CAFBQP010000114">
    <property type="protein sequence ID" value="CAB5067804.1"/>
    <property type="molecule type" value="Genomic_DNA"/>
</dbReference>
<dbReference type="EMBL" id="CAEZXX010000177">
    <property type="protein sequence ID" value="CAB4724961.1"/>
    <property type="molecule type" value="Genomic_DNA"/>
</dbReference>
<accession>A0A6J7M4J5</accession>